<dbReference type="PANTHER" id="PTHR45453">
    <property type="entry name" value="PHOSPHATE REGULON SENSOR PROTEIN PHOR"/>
    <property type="match status" value="1"/>
</dbReference>
<evidence type="ECO:0000313" key="16">
    <source>
        <dbReference type="EMBL" id="KKN97103.1"/>
    </source>
</evidence>
<keyword evidence="5" id="KW-0597">Phosphoprotein</keyword>
<dbReference type="SUPFAM" id="SSF55874">
    <property type="entry name" value="ATPase domain of HSP90 chaperone/DNA topoisomerase II/histidine kinase"/>
    <property type="match status" value="1"/>
</dbReference>
<dbReference type="InterPro" id="IPR036097">
    <property type="entry name" value="HisK_dim/P_sf"/>
</dbReference>
<dbReference type="InterPro" id="IPR035965">
    <property type="entry name" value="PAS-like_dom_sf"/>
</dbReference>
<dbReference type="SUPFAM" id="SSF55785">
    <property type="entry name" value="PYP-like sensor domain (PAS domain)"/>
    <property type="match status" value="2"/>
</dbReference>
<dbReference type="InterPro" id="IPR003661">
    <property type="entry name" value="HisK_dim/P_dom"/>
</dbReference>
<evidence type="ECO:0000256" key="1">
    <source>
        <dbReference type="ARBA" id="ARBA00000085"/>
    </source>
</evidence>
<dbReference type="GO" id="GO:0000155">
    <property type="term" value="F:phosphorelay sensor kinase activity"/>
    <property type="evidence" value="ECO:0007669"/>
    <property type="project" value="InterPro"/>
</dbReference>
<dbReference type="InterPro" id="IPR000700">
    <property type="entry name" value="PAS-assoc_C"/>
</dbReference>
<keyword evidence="10" id="KW-0902">Two-component regulatory system</keyword>
<dbReference type="InterPro" id="IPR036890">
    <property type="entry name" value="HATPase_C_sf"/>
</dbReference>
<dbReference type="PROSITE" id="PS50113">
    <property type="entry name" value="PAC"/>
    <property type="match status" value="1"/>
</dbReference>
<feature type="domain" description="PAS" evidence="14">
    <location>
        <begin position="186"/>
        <end position="256"/>
    </location>
</feature>
<dbReference type="EC" id="2.7.13.3" evidence="3"/>
<dbReference type="AlphaFoldDB" id="A0A0F9XXI1"/>
<dbReference type="SMART" id="SM00387">
    <property type="entry name" value="HATPase_c"/>
    <property type="match status" value="1"/>
</dbReference>
<feature type="domain" description="PAS" evidence="14">
    <location>
        <begin position="19"/>
        <end position="95"/>
    </location>
</feature>
<feature type="domain" description="Histidine kinase" evidence="13">
    <location>
        <begin position="318"/>
        <end position="538"/>
    </location>
</feature>
<dbReference type="InterPro" id="IPR003594">
    <property type="entry name" value="HATPase_dom"/>
</dbReference>
<evidence type="ECO:0000256" key="6">
    <source>
        <dbReference type="ARBA" id="ARBA00022679"/>
    </source>
</evidence>
<evidence type="ECO:0000256" key="3">
    <source>
        <dbReference type="ARBA" id="ARBA00012438"/>
    </source>
</evidence>
<proteinExistence type="predicted"/>
<keyword evidence="8" id="KW-0418">Kinase</keyword>
<dbReference type="GO" id="GO:0005886">
    <property type="term" value="C:plasma membrane"/>
    <property type="evidence" value="ECO:0007669"/>
    <property type="project" value="UniProtKB-SubCell"/>
</dbReference>
<evidence type="ECO:0000256" key="7">
    <source>
        <dbReference type="ARBA" id="ARBA00022741"/>
    </source>
</evidence>
<gene>
    <name evidence="16" type="ORF">LCGC14_0160610</name>
</gene>
<dbReference type="FunFam" id="3.30.565.10:FF:000023">
    <property type="entry name" value="PAS domain-containing sensor histidine kinase"/>
    <property type="match status" value="1"/>
</dbReference>
<evidence type="ECO:0000259" key="15">
    <source>
        <dbReference type="PROSITE" id="PS50113"/>
    </source>
</evidence>
<evidence type="ECO:0000256" key="8">
    <source>
        <dbReference type="ARBA" id="ARBA00022777"/>
    </source>
</evidence>
<evidence type="ECO:0000256" key="2">
    <source>
        <dbReference type="ARBA" id="ARBA00004236"/>
    </source>
</evidence>
<feature type="coiled-coil region" evidence="12">
    <location>
        <begin position="137"/>
        <end position="193"/>
    </location>
</feature>
<dbReference type="GO" id="GO:0005524">
    <property type="term" value="F:ATP binding"/>
    <property type="evidence" value="ECO:0007669"/>
    <property type="project" value="UniProtKB-KW"/>
</dbReference>
<keyword evidence="6" id="KW-0808">Transferase</keyword>
<dbReference type="InterPro" id="IPR000014">
    <property type="entry name" value="PAS"/>
</dbReference>
<dbReference type="PANTHER" id="PTHR45453:SF1">
    <property type="entry name" value="PHOSPHATE REGULON SENSOR PROTEIN PHOR"/>
    <property type="match status" value="1"/>
</dbReference>
<dbReference type="CDD" id="cd00075">
    <property type="entry name" value="HATPase"/>
    <property type="match status" value="1"/>
</dbReference>
<keyword evidence="4" id="KW-1003">Cell membrane</keyword>
<reference evidence="16" key="1">
    <citation type="journal article" date="2015" name="Nature">
        <title>Complex archaea that bridge the gap between prokaryotes and eukaryotes.</title>
        <authorList>
            <person name="Spang A."/>
            <person name="Saw J.H."/>
            <person name="Jorgensen S.L."/>
            <person name="Zaremba-Niedzwiedzka K."/>
            <person name="Martijn J."/>
            <person name="Lind A.E."/>
            <person name="van Eijk R."/>
            <person name="Schleper C."/>
            <person name="Guy L."/>
            <person name="Ettema T.J."/>
        </authorList>
    </citation>
    <scope>NUCLEOTIDE SEQUENCE</scope>
</reference>
<keyword evidence="12" id="KW-0175">Coiled coil</keyword>
<dbReference type="Gene3D" id="3.30.450.20">
    <property type="entry name" value="PAS domain"/>
    <property type="match status" value="2"/>
</dbReference>
<dbReference type="InterPro" id="IPR004358">
    <property type="entry name" value="Sig_transdc_His_kin-like_C"/>
</dbReference>
<evidence type="ECO:0000256" key="4">
    <source>
        <dbReference type="ARBA" id="ARBA00022475"/>
    </source>
</evidence>
<dbReference type="CDD" id="cd00082">
    <property type="entry name" value="HisKA"/>
    <property type="match status" value="1"/>
</dbReference>
<keyword evidence="9" id="KW-0067">ATP-binding</keyword>
<dbReference type="NCBIfam" id="TIGR00229">
    <property type="entry name" value="sensory_box"/>
    <property type="match status" value="1"/>
</dbReference>
<name>A0A0F9XXI1_9ZZZZ</name>
<protein>
    <recommendedName>
        <fullName evidence="3">histidine kinase</fullName>
        <ecNumber evidence="3">2.7.13.3</ecNumber>
    </recommendedName>
</protein>
<evidence type="ECO:0000259" key="14">
    <source>
        <dbReference type="PROSITE" id="PS50112"/>
    </source>
</evidence>
<evidence type="ECO:0000256" key="5">
    <source>
        <dbReference type="ARBA" id="ARBA00022553"/>
    </source>
</evidence>
<evidence type="ECO:0000256" key="9">
    <source>
        <dbReference type="ARBA" id="ARBA00022840"/>
    </source>
</evidence>
<keyword evidence="7" id="KW-0547">Nucleotide-binding</keyword>
<dbReference type="EMBL" id="LAZR01000060">
    <property type="protein sequence ID" value="KKN97103.1"/>
    <property type="molecule type" value="Genomic_DNA"/>
</dbReference>
<dbReference type="Pfam" id="PF13426">
    <property type="entry name" value="PAS_9"/>
    <property type="match status" value="2"/>
</dbReference>
<dbReference type="GO" id="GO:0004721">
    <property type="term" value="F:phosphoprotein phosphatase activity"/>
    <property type="evidence" value="ECO:0007669"/>
    <property type="project" value="TreeGrafter"/>
</dbReference>
<comment type="subcellular location">
    <subcellularLocation>
        <location evidence="2">Cell membrane</location>
    </subcellularLocation>
</comment>
<evidence type="ECO:0000256" key="10">
    <source>
        <dbReference type="ARBA" id="ARBA00023012"/>
    </source>
</evidence>
<dbReference type="SMART" id="SM00388">
    <property type="entry name" value="HisKA"/>
    <property type="match status" value="1"/>
</dbReference>
<dbReference type="Pfam" id="PF00512">
    <property type="entry name" value="HisKA"/>
    <property type="match status" value="1"/>
</dbReference>
<dbReference type="PRINTS" id="PR00344">
    <property type="entry name" value="BCTRLSENSOR"/>
</dbReference>
<dbReference type="Gene3D" id="3.30.565.10">
    <property type="entry name" value="Histidine kinase-like ATPase, C-terminal domain"/>
    <property type="match status" value="1"/>
</dbReference>
<dbReference type="InterPro" id="IPR005467">
    <property type="entry name" value="His_kinase_dom"/>
</dbReference>
<evidence type="ECO:0000256" key="12">
    <source>
        <dbReference type="SAM" id="Coils"/>
    </source>
</evidence>
<dbReference type="Gene3D" id="1.10.287.130">
    <property type="match status" value="1"/>
</dbReference>
<evidence type="ECO:0000259" key="13">
    <source>
        <dbReference type="PROSITE" id="PS50109"/>
    </source>
</evidence>
<dbReference type="Pfam" id="PF02518">
    <property type="entry name" value="HATPase_c"/>
    <property type="match status" value="1"/>
</dbReference>
<accession>A0A0F9XXI1</accession>
<feature type="domain" description="PAC" evidence="15">
    <location>
        <begin position="94"/>
        <end position="146"/>
    </location>
</feature>
<dbReference type="PROSITE" id="PS50109">
    <property type="entry name" value="HIS_KIN"/>
    <property type="match status" value="1"/>
</dbReference>
<keyword evidence="11" id="KW-0472">Membrane</keyword>
<comment type="catalytic activity">
    <reaction evidence="1">
        <text>ATP + protein L-histidine = ADP + protein N-phospho-L-histidine.</text>
        <dbReference type="EC" id="2.7.13.3"/>
    </reaction>
</comment>
<comment type="caution">
    <text evidence="16">The sequence shown here is derived from an EMBL/GenBank/DDBJ whole genome shotgun (WGS) entry which is preliminary data.</text>
</comment>
<evidence type="ECO:0000256" key="11">
    <source>
        <dbReference type="ARBA" id="ARBA00023136"/>
    </source>
</evidence>
<dbReference type="PROSITE" id="PS50112">
    <property type="entry name" value="PAS"/>
    <property type="match status" value="2"/>
</dbReference>
<dbReference type="InterPro" id="IPR050351">
    <property type="entry name" value="BphY/WalK/GraS-like"/>
</dbReference>
<dbReference type="CDD" id="cd00130">
    <property type="entry name" value="PAS"/>
    <property type="match status" value="1"/>
</dbReference>
<dbReference type="GO" id="GO:0016036">
    <property type="term" value="P:cellular response to phosphate starvation"/>
    <property type="evidence" value="ECO:0007669"/>
    <property type="project" value="TreeGrafter"/>
</dbReference>
<sequence>MGNNKYKNETEELERARQEIKELERYIEGFLAFLPLPFCIVNPLGIIISINRAFSDFTGYSKTEIVGGEVDILFSNKKEASVLREKTLKQKITKNKEMILVAKNKERIEALFSASPRKDEKGKIVGYFLTFSGIGGLKKLQTELEERVQERTKALEKRTKELEDTRRALINMLEDVEEARIKAEEERSKTQAIITNFVDGLLVFDKENILILANPQVETFFKVKAGEIVGQSFADLTKISNLNSLFQLLNNSPSDKSIIDKGIKSIFRREFNLRKNLVLEVSTFSILRNKARIGTSVILHDISREKFIEQMKTEFVSLAAHQLRTPLSAIKWTLRMILDGDLGEITREQEDFLQKTYQSNERMIHLINDLLNVTRIEEGRYLFKPALAQIEDVINPIIKSYREEMKRKKITFTFKKPKTRLSKVKIDKEKIGLAIENFIDNALKYTFPGGQVTVTLKCGKKEIEFSVKDTGVGIPKDQQDRIFTKFFRGANVIRMETEGSGLGLFIAKNIIEAHGGTIWFESKEGRGSTFRFTLPIVKTHSSNRST</sequence>
<dbReference type="SUPFAM" id="SSF47384">
    <property type="entry name" value="Homodimeric domain of signal transducing histidine kinase"/>
    <property type="match status" value="1"/>
</dbReference>
<dbReference type="SMART" id="SM00091">
    <property type="entry name" value="PAS"/>
    <property type="match status" value="2"/>
</dbReference>
<organism evidence="16">
    <name type="scientific">marine sediment metagenome</name>
    <dbReference type="NCBI Taxonomy" id="412755"/>
    <lineage>
        <taxon>unclassified sequences</taxon>
        <taxon>metagenomes</taxon>
        <taxon>ecological metagenomes</taxon>
    </lineage>
</organism>